<dbReference type="Gene3D" id="3.40.960.10">
    <property type="entry name" value="VSR Endonuclease"/>
    <property type="match status" value="1"/>
</dbReference>
<proteinExistence type="predicted"/>
<name>A0ABN2Q7Q0_9MICO</name>
<accession>A0ABN2Q7Q0</accession>
<protein>
    <recommendedName>
        <fullName evidence="1">DUF559 domain-containing protein</fullName>
    </recommendedName>
</protein>
<feature type="domain" description="DUF559" evidence="1">
    <location>
        <begin position="191"/>
        <end position="269"/>
    </location>
</feature>
<dbReference type="Proteomes" id="UP001499954">
    <property type="component" value="Unassembled WGS sequence"/>
</dbReference>
<evidence type="ECO:0000313" key="3">
    <source>
        <dbReference type="Proteomes" id="UP001499954"/>
    </source>
</evidence>
<evidence type="ECO:0000313" key="2">
    <source>
        <dbReference type="EMBL" id="GAA1946353.1"/>
    </source>
</evidence>
<comment type="caution">
    <text evidence="2">The sequence shown here is derived from an EMBL/GenBank/DDBJ whole genome shotgun (WGS) entry which is preliminary data.</text>
</comment>
<evidence type="ECO:0000259" key="1">
    <source>
        <dbReference type="Pfam" id="PF04480"/>
    </source>
</evidence>
<keyword evidence="3" id="KW-1185">Reference proteome</keyword>
<dbReference type="InterPro" id="IPR007569">
    <property type="entry name" value="DUF559"/>
</dbReference>
<organism evidence="2 3">
    <name type="scientific">Agromyces allii</name>
    <dbReference type="NCBI Taxonomy" id="393607"/>
    <lineage>
        <taxon>Bacteria</taxon>
        <taxon>Bacillati</taxon>
        <taxon>Actinomycetota</taxon>
        <taxon>Actinomycetes</taxon>
        <taxon>Micrococcales</taxon>
        <taxon>Microbacteriaceae</taxon>
        <taxon>Agromyces</taxon>
    </lineage>
</organism>
<reference evidence="2 3" key="1">
    <citation type="journal article" date="2019" name="Int. J. Syst. Evol. Microbiol.">
        <title>The Global Catalogue of Microorganisms (GCM) 10K type strain sequencing project: providing services to taxonomists for standard genome sequencing and annotation.</title>
        <authorList>
            <consortium name="The Broad Institute Genomics Platform"/>
            <consortium name="The Broad Institute Genome Sequencing Center for Infectious Disease"/>
            <person name="Wu L."/>
            <person name="Ma J."/>
        </authorList>
    </citation>
    <scope>NUCLEOTIDE SEQUENCE [LARGE SCALE GENOMIC DNA]</scope>
    <source>
        <strain evidence="2 3">JCM 13584</strain>
    </source>
</reference>
<sequence length="301" mass="32998">MHVGDWIDHAGGIAHTNDALRAGFTRYSIKAAVDARVVRRIRRSWLATVNAPSSLAAAAWSGGRVACLSAASHHGLWTLDDERFHLAVPPHSGHVRRGGALVHWSTGPIPIARTTLVEPVVNALWQIADCRPFEHALATWESAIRSGQISVDLLDRLPMTSAAGRAVRSACSQLSDSGIESIPVARLARIGITVAQQVVLDAHAVDGLIGDRLVLQIDGYAFHRTAEQRQRDIAADRRLRLMGYTVFRIGYADVLNDWERVELEICTAIAQGLHLARSDDVQGGVRHERRRRTARAVLPTR</sequence>
<dbReference type="Pfam" id="PF04480">
    <property type="entry name" value="DUF559"/>
    <property type="match status" value="1"/>
</dbReference>
<dbReference type="RefSeq" id="WP_170298397.1">
    <property type="nucleotide sequence ID" value="NZ_BAAAMK010000002.1"/>
</dbReference>
<gene>
    <name evidence="2" type="ORF">GCM10009717_10820</name>
</gene>
<dbReference type="EMBL" id="BAAAMK010000002">
    <property type="protein sequence ID" value="GAA1946353.1"/>
    <property type="molecule type" value="Genomic_DNA"/>
</dbReference>